<proteinExistence type="predicted"/>
<evidence type="ECO:0000256" key="2">
    <source>
        <dbReference type="SAM" id="SignalP"/>
    </source>
</evidence>
<gene>
    <name evidence="3" type="ORF">SAMN05192568_1001293</name>
</gene>
<evidence type="ECO:0000256" key="1">
    <source>
        <dbReference type="SAM" id="MobiDB-lite"/>
    </source>
</evidence>
<feature type="signal peptide" evidence="2">
    <location>
        <begin position="1"/>
        <end position="22"/>
    </location>
</feature>
<reference evidence="4" key="1">
    <citation type="submission" date="2016-10" db="EMBL/GenBank/DDBJ databases">
        <authorList>
            <person name="Varghese N."/>
            <person name="Submissions S."/>
        </authorList>
    </citation>
    <scope>NUCLEOTIDE SEQUENCE [LARGE SCALE GENOMIC DNA]</scope>
    <source>
        <strain evidence="4">BL36</strain>
    </source>
</reference>
<keyword evidence="4" id="KW-1185">Reference proteome</keyword>
<dbReference type="EMBL" id="FOTK01000001">
    <property type="protein sequence ID" value="SFL16361.1"/>
    <property type="molecule type" value="Genomic_DNA"/>
</dbReference>
<name>A0A1I4FIS7_9HYPH</name>
<sequence>MKTLLAGAILAASLATVVPASAQRIDIGPDGPSVDLRSRGQRERDFRREEYRRDRDRAYDDDRMYRRQRFEDDRPVVRRGYGY</sequence>
<feature type="compositionally biased region" description="Basic and acidic residues" evidence="1">
    <location>
        <begin position="36"/>
        <end position="50"/>
    </location>
</feature>
<evidence type="ECO:0000313" key="4">
    <source>
        <dbReference type="Proteomes" id="UP000199048"/>
    </source>
</evidence>
<feature type="region of interest" description="Disordered" evidence="1">
    <location>
        <begin position="25"/>
        <end position="50"/>
    </location>
</feature>
<feature type="chain" id="PRO_5011607043" evidence="2">
    <location>
        <begin position="23"/>
        <end position="83"/>
    </location>
</feature>
<dbReference type="Proteomes" id="UP000199048">
    <property type="component" value="Unassembled WGS sequence"/>
</dbReference>
<keyword evidence="2" id="KW-0732">Signal</keyword>
<dbReference type="RefSeq" id="WP_092036462.1">
    <property type="nucleotide sequence ID" value="NZ_FOTK01000001.1"/>
</dbReference>
<protein>
    <submittedName>
        <fullName evidence="3">Uncharacterized protein</fullName>
    </submittedName>
</protein>
<evidence type="ECO:0000313" key="3">
    <source>
        <dbReference type="EMBL" id="SFL16361.1"/>
    </source>
</evidence>
<dbReference type="AlphaFoldDB" id="A0A1I4FIS7"/>
<dbReference type="STRING" id="582667.SAMN05192568_1001293"/>
<organism evidence="3 4">
    <name type="scientific">Methylobacterium pseudosasicola</name>
    <dbReference type="NCBI Taxonomy" id="582667"/>
    <lineage>
        <taxon>Bacteria</taxon>
        <taxon>Pseudomonadati</taxon>
        <taxon>Pseudomonadota</taxon>
        <taxon>Alphaproteobacteria</taxon>
        <taxon>Hyphomicrobiales</taxon>
        <taxon>Methylobacteriaceae</taxon>
        <taxon>Methylobacterium</taxon>
    </lineage>
</organism>
<accession>A0A1I4FIS7</accession>